<dbReference type="PANTHER" id="PTHR35848">
    <property type="entry name" value="OXALATE-BINDING PROTEIN"/>
    <property type="match status" value="1"/>
</dbReference>
<accession>A0ABQ3MEN3</accession>
<dbReference type="InterPro" id="IPR013096">
    <property type="entry name" value="Cupin_2"/>
</dbReference>
<protein>
    <submittedName>
        <fullName evidence="3">Cupin</fullName>
    </submittedName>
</protein>
<dbReference type="PANTHER" id="PTHR35848:SF6">
    <property type="entry name" value="CUPIN TYPE-2 DOMAIN-CONTAINING PROTEIN"/>
    <property type="match status" value="1"/>
</dbReference>
<reference evidence="4" key="1">
    <citation type="journal article" date="2019" name="Int. J. Syst. Evol. Microbiol.">
        <title>The Global Catalogue of Microorganisms (GCM) 10K type strain sequencing project: providing services to taxonomists for standard genome sequencing and annotation.</title>
        <authorList>
            <consortium name="The Broad Institute Genomics Platform"/>
            <consortium name="The Broad Institute Genome Sequencing Center for Infectious Disease"/>
            <person name="Wu L."/>
            <person name="Ma J."/>
        </authorList>
    </citation>
    <scope>NUCLEOTIDE SEQUENCE [LARGE SCALE GENOMIC DNA]</scope>
    <source>
        <strain evidence="4">CGMCC 4.7683</strain>
    </source>
</reference>
<dbReference type="InterPro" id="IPR011051">
    <property type="entry name" value="RmlC_Cupin_sf"/>
</dbReference>
<organism evidence="3 4">
    <name type="scientific">Amycolatopsis oliviviridis</name>
    <dbReference type="NCBI Taxonomy" id="1471590"/>
    <lineage>
        <taxon>Bacteria</taxon>
        <taxon>Bacillati</taxon>
        <taxon>Actinomycetota</taxon>
        <taxon>Actinomycetes</taxon>
        <taxon>Pseudonocardiales</taxon>
        <taxon>Pseudonocardiaceae</taxon>
        <taxon>Amycolatopsis</taxon>
    </lineage>
</organism>
<dbReference type="InterPro" id="IPR051610">
    <property type="entry name" value="GPI/OXD"/>
</dbReference>
<sequence>MTDQDLAVVDIRRLEHENLTRAYGLDMKLLYPWNGLTAPFRGAWCVLRPGDVSVSHAHHEHEIFIGMAGSAAVIAEDRRHEFAAGDLVFLKPGIEHHLVNDRDEDFSYYAIWWDRAMSDEFVAHEIDRAESHD</sequence>
<dbReference type="InterPro" id="IPR014710">
    <property type="entry name" value="RmlC-like_jellyroll"/>
</dbReference>
<name>A0ABQ3MEN3_9PSEU</name>
<evidence type="ECO:0000259" key="2">
    <source>
        <dbReference type="Pfam" id="PF07883"/>
    </source>
</evidence>
<dbReference type="Proteomes" id="UP000635387">
    <property type="component" value="Unassembled WGS sequence"/>
</dbReference>
<dbReference type="CDD" id="cd06988">
    <property type="entry name" value="cupin_DddK"/>
    <property type="match status" value="1"/>
</dbReference>
<evidence type="ECO:0000313" key="4">
    <source>
        <dbReference type="Proteomes" id="UP000635387"/>
    </source>
</evidence>
<proteinExistence type="predicted"/>
<comment type="caution">
    <text evidence="3">The sequence shown here is derived from an EMBL/GenBank/DDBJ whole genome shotgun (WGS) entry which is preliminary data.</text>
</comment>
<keyword evidence="1" id="KW-0479">Metal-binding</keyword>
<gene>
    <name evidence="3" type="ORF">GCM10017790_84880</name>
</gene>
<feature type="domain" description="Cupin type-2" evidence="2">
    <location>
        <begin position="44"/>
        <end position="111"/>
    </location>
</feature>
<dbReference type="Gene3D" id="2.60.120.10">
    <property type="entry name" value="Jelly Rolls"/>
    <property type="match status" value="1"/>
</dbReference>
<dbReference type="RefSeq" id="WP_191260088.1">
    <property type="nucleotide sequence ID" value="NZ_BNAY01000020.1"/>
</dbReference>
<keyword evidence="4" id="KW-1185">Reference proteome</keyword>
<dbReference type="SUPFAM" id="SSF51182">
    <property type="entry name" value="RmlC-like cupins"/>
    <property type="match status" value="1"/>
</dbReference>
<dbReference type="EMBL" id="BNAY01000020">
    <property type="protein sequence ID" value="GHH38738.1"/>
    <property type="molecule type" value="Genomic_DNA"/>
</dbReference>
<evidence type="ECO:0000256" key="1">
    <source>
        <dbReference type="ARBA" id="ARBA00022723"/>
    </source>
</evidence>
<evidence type="ECO:0000313" key="3">
    <source>
        <dbReference type="EMBL" id="GHH38738.1"/>
    </source>
</evidence>
<dbReference type="Pfam" id="PF07883">
    <property type="entry name" value="Cupin_2"/>
    <property type="match status" value="1"/>
</dbReference>